<evidence type="ECO:0000313" key="3">
    <source>
        <dbReference type="EMBL" id="CAM78046.1"/>
    </source>
</evidence>
<accession>Q3BK92</accession>
<evidence type="ECO:0000313" key="2">
    <source>
        <dbReference type="EMBL" id="CAJ30139.1"/>
    </source>
</evidence>
<keyword evidence="1" id="KW-1133">Transmembrane helix</keyword>
<proteinExistence type="predicted"/>
<name>Q3BK92_9PROT</name>
<evidence type="ECO:0000256" key="1">
    <source>
        <dbReference type="SAM" id="Phobius"/>
    </source>
</evidence>
<sequence length="69" mass="6935">MYPPSMTGMKLAASKLLSGALLAPPLTISIGPGLVAIGIFGAACISVYMYTVNSLSHGKSSLSVATPPI</sequence>
<dbReference type="EMBL" id="CU459003">
    <property type="protein sequence ID" value="CAM78046.1"/>
    <property type="molecule type" value="Genomic_DNA"/>
</dbReference>
<reference evidence="2" key="1">
    <citation type="journal article" date="2005" name="J. Bacteriol.">
        <title>A hypervariable 130-kilobase genomic region of Magnetospirillum gryphiswaldense comprises a magnetosome island which undergoes frequent rearrangements during stationary growth.</title>
        <authorList>
            <person name="Ullrich S."/>
            <person name="Kube M."/>
            <person name="Schuebbe S."/>
            <person name="Reinhardt R."/>
            <person name="Schueler D."/>
        </authorList>
    </citation>
    <scope>NUCLEOTIDE SEQUENCE</scope>
    <source>
        <strain evidence="2">MSR-1</strain>
    </source>
</reference>
<feature type="transmembrane region" description="Helical" evidence="1">
    <location>
        <begin position="26"/>
        <end position="50"/>
    </location>
</feature>
<keyword evidence="1" id="KW-0812">Transmembrane</keyword>
<gene>
    <name evidence="2" type="ORF">mgIa20</name>
    <name evidence="3" type="ORF">MGR_4114</name>
</gene>
<protein>
    <submittedName>
        <fullName evidence="2">Uncharacterized protein</fullName>
    </submittedName>
</protein>
<dbReference type="AlphaFoldDB" id="Q3BK92"/>
<reference evidence="3" key="2">
    <citation type="journal article" date="2007" name="J. Bacteriol.">
        <title>Comparative genome analysis of four magnetotactic bacteria reveals a complex set of group-specific genes implicated in magnetosome biomineralization and function.</title>
        <authorList>
            <person name="Richter M."/>
            <person name="Kube M."/>
            <person name="Bazylinski D.A."/>
            <person name="Lombardot T."/>
            <person name="Gloeckner F.O."/>
            <person name="Reinhardt R."/>
            <person name="Schueler D."/>
        </authorList>
    </citation>
    <scope>NUCLEOTIDE SEQUENCE</scope>
    <source>
        <strain evidence="3">MSR-1</strain>
    </source>
</reference>
<dbReference type="EMBL" id="AM085146">
    <property type="protein sequence ID" value="CAJ30139.1"/>
    <property type="molecule type" value="Genomic_DNA"/>
</dbReference>
<organism evidence="2">
    <name type="scientific">Magnetospirillum gryphiswaldense</name>
    <dbReference type="NCBI Taxonomy" id="55518"/>
    <lineage>
        <taxon>Bacteria</taxon>
        <taxon>Pseudomonadati</taxon>
        <taxon>Pseudomonadota</taxon>
        <taxon>Alphaproteobacteria</taxon>
        <taxon>Rhodospirillales</taxon>
        <taxon>Rhodospirillaceae</taxon>
        <taxon>Magnetospirillum</taxon>
    </lineage>
</organism>
<keyword evidence="1" id="KW-0472">Membrane</keyword>